<dbReference type="GO" id="GO:0046983">
    <property type="term" value="F:protein dimerization activity"/>
    <property type="evidence" value="ECO:0007669"/>
    <property type="project" value="InterPro"/>
</dbReference>
<protein>
    <recommendedName>
        <fullName evidence="6">BHLH domain-containing protein</fullName>
    </recommendedName>
</protein>
<dbReference type="Pfam" id="PF00010">
    <property type="entry name" value="HLH"/>
    <property type="match status" value="1"/>
</dbReference>
<keyword evidence="4" id="KW-0804">Transcription</keyword>
<evidence type="ECO:0000259" key="6">
    <source>
        <dbReference type="PROSITE" id="PS50888"/>
    </source>
</evidence>
<dbReference type="GO" id="GO:0000978">
    <property type="term" value="F:RNA polymerase II cis-regulatory region sequence-specific DNA binding"/>
    <property type="evidence" value="ECO:0007669"/>
    <property type="project" value="TreeGrafter"/>
</dbReference>
<gene>
    <name evidence="7" type="ORF">SLEP1_g1132</name>
</gene>
<sequence>MDGERGYQNPLMPLSSSQRNNDFCFDYGDYVKPLFVMASGSNENQHGAGSSFEWIQCPNAPRGYVEFLKENNEDAPTAEVLESIGLTVGGSHDIGGTSGIQREVLHHDEGKPFSFRADNCYSVDIGMEKSELPASNGYEALTAFLKTDNGGEARRQFTSSDYPTQRNETLFVQEPVNDICNAFQVPSKEITSAPALSLPHTSTSSRRATVNDRQRRLRFVERLKTLQELLPYPVEGSQASVLTDIIDYIKFLQLQMKELSRSRLGGEPTSDPFIFLEGYGHYILQEQMMNESLEDMMGNLLEINPSAATQLLESRGLYMMPMSTVEGLHRLP</sequence>
<reference evidence="7 8" key="1">
    <citation type="journal article" date="2021" name="Commun. Biol.">
        <title>The genome of Shorea leprosula (Dipterocarpaceae) highlights the ecological relevance of drought in aseasonal tropical rainforests.</title>
        <authorList>
            <person name="Ng K.K.S."/>
            <person name="Kobayashi M.J."/>
            <person name="Fawcett J.A."/>
            <person name="Hatakeyama M."/>
            <person name="Paape T."/>
            <person name="Ng C.H."/>
            <person name="Ang C.C."/>
            <person name="Tnah L.H."/>
            <person name="Lee C.T."/>
            <person name="Nishiyama T."/>
            <person name="Sese J."/>
            <person name="O'Brien M.J."/>
            <person name="Copetti D."/>
            <person name="Mohd Noor M.I."/>
            <person name="Ong R.C."/>
            <person name="Putra M."/>
            <person name="Sireger I.Z."/>
            <person name="Indrioko S."/>
            <person name="Kosugi Y."/>
            <person name="Izuno A."/>
            <person name="Isagi Y."/>
            <person name="Lee S.L."/>
            <person name="Shimizu K.K."/>
        </authorList>
    </citation>
    <scope>NUCLEOTIDE SEQUENCE [LARGE SCALE GENOMIC DNA]</scope>
    <source>
        <strain evidence="7">214</strain>
    </source>
</reference>
<dbReference type="PANTHER" id="PTHR16223">
    <property type="entry name" value="TRANSCRIPTION FACTOR BHLH83-RELATED"/>
    <property type="match status" value="1"/>
</dbReference>
<accession>A0AAV5HME0</accession>
<feature type="domain" description="BHLH" evidence="6">
    <location>
        <begin position="203"/>
        <end position="252"/>
    </location>
</feature>
<keyword evidence="2" id="KW-0805">Transcription regulation</keyword>
<dbReference type="EMBL" id="BPVZ01000001">
    <property type="protein sequence ID" value="GKU86631.1"/>
    <property type="molecule type" value="Genomic_DNA"/>
</dbReference>
<dbReference type="Gene3D" id="4.10.280.10">
    <property type="entry name" value="Helix-loop-helix DNA-binding domain"/>
    <property type="match status" value="1"/>
</dbReference>
<dbReference type="CDD" id="cd11393">
    <property type="entry name" value="bHLH_AtbHLH_like"/>
    <property type="match status" value="1"/>
</dbReference>
<evidence type="ECO:0000313" key="8">
    <source>
        <dbReference type="Proteomes" id="UP001054252"/>
    </source>
</evidence>
<comment type="subcellular location">
    <subcellularLocation>
        <location evidence="1">Nucleus</location>
    </subcellularLocation>
</comment>
<evidence type="ECO:0000256" key="3">
    <source>
        <dbReference type="ARBA" id="ARBA00023125"/>
    </source>
</evidence>
<dbReference type="Proteomes" id="UP001054252">
    <property type="component" value="Unassembled WGS sequence"/>
</dbReference>
<dbReference type="GO" id="GO:0000981">
    <property type="term" value="F:DNA-binding transcription factor activity, RNA polymerase II-specific"/>
    <property type="evidence" value="ECO:0007669"/>
    <property type="project" value="TreeGrafter"/>
</dbReference>
<evidence type="ECO:0000256" key="1">
    <source>
        <dbReference type="ARBA" id="ARBA00004123"/>
    </source>
</evidence>
<dbReference type="InterPro" id="IPR045239">
    <property type="entry name" value="bHLH95_bHLH"/>
</dbReference>
<keyword evidence="5" id="KW-0539">Nucleus</keyword>
<dbReference type="PROSITE" id="PS50888">
    <property type="entry name" value="BHLH"/>
    <property type="match status" value="1"/>
</dbReference>
<keyword evidence="8" id="KW-1185">Reference proteome</keyword>
<dbReference type="PANTHER" id="PTHR16223:SF109">
    <property type="entry name" value="BHLH DOMAIN-CONTAINING PROTEIN"/>
    <property type="match status" value="1"/>
</dbReference>
<evidence type="ECO:0000256" key="4">
    <source>
        <dbReference type="ARBA" id="ARBA00023163"/>
    </source>
</evidence>
<dbReference type="InterPro" id="IPR045843">
    <property type="entry name" value="IND-like"/>
</dbReference>
<comment type="caution">
    <text evidence="7">The sequence shown here is derived from an EMBL/GenBank/DDBJ whole genome shotgun (WGS) entry which is preliminary data.</text>
</comment>
<evidence type="ECO:0000256" key="5">
    <source>
        <dbReference type="ARBA" id="ARBA00023242"/>
    </source>
</evidence>
<dbReference type="InterPro" id="IPR011598">
    <property type="entry name" value="bHLH_dom"/>
</dbReference>
<evidence type="ECO:0000313" key="7">
    <source>
        <dbReference type="EMBL" id="GKU86631.1"/>
    </source>
</evidence>
<dbReference type="AlphaFoldDB" id="A0AAV5HME0"/>
<organism evidence="7 8">
    <name type="scientific">Rubroshorea leprosula</name>
    <dbReference type="NCBI Taxonomy" id="152421"/>
    <lineage>
        <taxon>Eukaryota</taxon>
        <taxon>Viridiplantae</taxon>
        <taxon>Streptophyta</taxon>
        <taxon>Embryophyta</taxon>
        <taxon>Tracheophyta</taxon>
        <taxon>Spermatophyta</taxon>
        <taxon>Magnoliopsida</taxon>
        <taxon>eudicotyledons</taxon>
        <taxon>Gunneridae</taxon>
        <taxon>Pentapetalae</taxon>
        <taxon>rosids</taxon>
        <taxon>malvids</taxon>
        <taxon>Malvales</taxon>
        <taxon>Dipterocarpaceae</taxon>
        <taxon>Rubroshorea</taxon>
    </lineage>
</organism>
<keyword evidence="3" id="KW-0238">DNA-binding</keyword>
<dbReference type="SUPFAM" id="SSF47459">
    <property type="entry name" value="HLH, helix-loop-helix DNA-binding domain"/>
    <property type="match status" value="1"/>
</dbReference>
<name>A0AAV5HME0_9ROSI</name>
<dbReference type="SMART" id="SM00353">
    <property type="entry name" value="HLH"/>
    <property type="match status" value="1"/>
</dbReference>
<dbReference type="GO" id="GO:0005634">
    <property type="term" value="C:nucleus"/>
    <property type="evidence" value="ECO:0007669"/>
    <property type="project" value="UniProtKB-SubCell"/>
</dbReference>
<proteinExistence type="predicted"/>
<dbReference type="InterPro" id="IPR036638">
    <property type="entry name" value="HLH_DNA-bd_sf"/>
</dbReference>
<evidence type="ECO:0000256" key="2">
    <source>
        <dbReference type="ARBA" id="ARBA00023015"/>
    </source>
</evidence>